<reference evidence="2 3" key="1">
    <citation type="submission" date="2021-05" db="EMBL/GenBank/DDBJ databases">
        <title>A Polyphasic approach of four new species of the genus Ohtaekwangia: Ohtaekwangia histidinii sp. nov., Ohtaekwangia cretensis sp. nov., Ohtaekwangia indiensis sp. nov., Ohtaekwangia reichenbachii sp. nov. from diverse environment.</title>
        <authorList>
            <person name="Octaviana S."/>
        </authorList>
    </citation>
    <scope>NUCLEOTIDE SEQUENCE [LARGE SCALE GENOMIC DNA]</scope>
    <source>
        <strain evidence="2 3">PWU4</strain>
    </source>
</reference>
<keyword evidence="1" id="KW-1133">Transmembrane helix</keyword>
<keyword evidence="1" id="KW-0472">Membrane</keyword>
<accession>A0AAP2DQT7</accession>
<protein>
    <submittedName>
        <fullName evidence="2">Uncharacterized protein</fullName>
    </submittedName>
</protein>
<sequence length="88" mass="9768">MPLFYIGLKNNDSLKLTDEDKERVKFNTEIIKTLIILFLATGGGTISLILEGLPRGRHVVFAACGIILALISGVMTYVIYKNTKKLIK</sequence>
<dbReference type="AlphaFoldDB" id="A0AAP2DQT7"/>
<evidence type="ECO:0000313" key="2">
    <source>
        <dbReference type="EMBL" id="MBT1700846.1"/>
    </source>
</evidence>
<proteinExistence type="predicted"/>
<keyword evidence="3" id="KW-1185">Reference proteome</keyword>
<name>A0AAP2DQT7_9BACT</name>
<keyword evidence="1" id="KW-0812">Transmembrane</keyword>
<evidence type="ECO:0000256" key="1">
    <source>
        <dbReference type="SAM" id="Phobius"/>
    </source>
</evidence>
<feature type="transmembrane region" description="Helical" evidence="1">
    <location>
        <begin position="30"/>
        <end position="53"/>
    </location>
</feature>
<feature type="transmembrane region" description="Helical" evidence="1">
    <location>
        <begin position="59"/>
        <end position="80"/>
    </location>
</feature>
<organism evidence="2 3">
    <name type="scientific">Chryseosolibacter histidini</name>
    <dbReference type="NCBI Taxonomy" id="2782349"/>
    <lineage>
        <taxon>Bacteria</taxon>
        <taxon>Pseudomonadati</taxon>
        <taxon>Bacteroidota</taxon>
        <taxon>Cytophagia</taxon>
        <taxon>Cytophagales</taxon>
        <taxon>Chryseotaleaceae</taxon>
        <taxon>Chryseosolibacter</taxon>
    </lineage>
</organism>
<dbReference type="Proteomes" id="UP001319200">
    <property type="component" value="Unassembled WGS sequence"/>
</dbReference>
<comment type="caution">
    <text evidence="2">The sequence shown here is derived from an EMBL/GenBank/DDBJ whole genome shotgun (WGS) entry which is preliminary data.</text>
</comment>
<gene>
    <name evidence="2" type="ORF">KK083_28400</name>
</gene>
<dbReference type="EMBL" id="JAHESF010000049">
    <property type="protein sequence ID" value="MBT1700846.1"/>
    <property type="molecule type" value="Genomic_DNA"/>
</dbReference>
<evidence type="ECO:0000313" key="3">
    <source>
        <dbReference type="Proteomes" id="UP001319200"/>
    </source>
</evidence>
<dbReference type="RefSeq" id="WP_254169534.1">
    <property type="nucleotide sequence ID" value="NZ_JAHESF010000049.1"/>
</dbReference>